<reference evidence="2" key="1">
    <citation type="submission" date="2020-09" db="EMBL/GenBank/DDBJ databases">
        <title>Genome-Enabled Discovery of Anthraquinone Biosynthesis in Senna tora.</title>
        <authorList>
            <person name="Kang S.-H."/>
            <person name="Pandey R.P."/>
            <person name="Lee C.-M."/>
            <person name="Sim J.-S."/>
            <person name="Jeong J.-T."/>
            <person name="Choi B.-S."/>
            <person name="Jung M."/>
            <person name="Ginzburg D."/>
            <person name="Zhao K."/>
            <person name="Won S.Y."/>
            <person name="Oh T.-J."/>
            <person name="Yu Y."/>
            <person name="Kim N.-H."/>
            <person name="Lee O.R."/>
            <person name="Lee T.-H."/>
            <person name="Bashyal P."/>
            <person name="Kim T.-S."/>
            <person name="Lee W.-H."/>
            <person name="Kawkins C."/>
            <person name="Kim C.-K."/>
            <person name="Kim J.S."/>
            <person name="Ahn B.O."/>
            <person name="Rhee S.Y."/>
            <person name="Sohng J.K."/>
        </authorList>
    </citation>
    <scope>NUCLEOTIDE SEQUENCE</scope>
    <source>
        <tissue evidence="2">Leaf</tissue>
    </source>
</reference>
<dbReference type="AlphaFoldDB" id="A0A834WDI9"/>
<dbReference type="PANTHER" id="PTHR47481:SF30">
    <property type="entry name" value="CCHC-TYPE DOMAIN-CONTAINING PROTEIN"/>
    <property type="match status" value="1"/>
</dbReference>
<organism evidence="2 3">
    <name type="scientific">Senna tora</name>
    <dbReference type="NCBI Taxonomy" id="362788"/>
    <lineage>
        <taxon>Eukaryota</taxon>
        <taxon>Viridiplantae</taxon>
        <taxon>Streptophyta</taxon>
        <taxon>Embryophyta</taxon>
        <taxon>Tracheophyta</taxon>
        <taxon>Spermatophyta</taxon>
        <taxon>Magnoliopsida</taxon>
        <taxon>eudicotyledons</taxon>
        <taxon>Gunneridae</taxon>
        <taxon>Pentapetalae</taxon>
        <taxon>rosids</taxon>
        <taxon>fabids</taxon>
        <taxon>Fabales</taxon>
        <taxon>Fabaceae</taxon>
        <taxon>Caesalpinioideae</taxon>
        <taxon>Cassia clade</taxon>
        <taxon>Senna</taxon>
    </lineage>
</organism>
<dbReference type="Pfam" id="PF14223">
    <property type="entry name" value="Retrotran_gag_2"/>
    <property type="match status" value="1"/>
</dbReference>
<dbReference type="OrthoDB" id="1745344at2759"/>
<gene>
    <name evidence="2" type="ORF">G2W53_034205</name>
</gene>
<feature type="compositionally biased region" description="Low complexity" evidence="1">
    <location>
        <begin position="247"/>
        <end position="275"/>
    </location>
</feature>
<keyword evidence="3" id="KW-1185">Reference proteome</keyword>
<feature type="region of interest" description="Disordered" evidence="1">
    <location>
        <begin position="234"/>
        <end position="287"/>
    </location>
</feature>
<protein>
    <submittedName>
        <fullName evidence="2">Retrovirus-related Pol polyprotein from transposon TNT 1-94</fullName>
    </submittedName>
</protein>
<comment type="caution">
    <text evidence="2">The sequence shown here is derived from an EMBL/GenBank/DDBJ whole genome shotgun (WGS) entry which is preliminary data.</text>
</comment>
<dbReference type="PANTHER" id="PTHR47481">
    <property type="match status" value="1"/>
</dbReference>
<name>A0A834WDI9_9FABA</name>
<dbReference type="Proteomes" id="UP000634136">
    <property type="component" value="Unassembled WGS sequence"/>
</dbReference>
<evidence type="ECO:0000313" key="3">
    <source>
        <dbReference type="Proteomes" id="UP000634136"/>
    </source>
</evidence>
<accession>A0A834WDI9</accession>
<sequence>MDESSRSSAEAASNAEPKLYLQSALSTTIKLTESNFLIWKLHIVATINGYGLQKFLVGKHQKIYLTVDDEKNNKINPEYEHWEKQDQSLASWLIGSMAEEMVTRMVGKSTLQQVWTRLDEFFAEQTKAKERLLKVQLRSTKKGSKSMSEYLLSIKKVIDELVSIGAPISDHEHIECLFDGLTKDYESFVTNISLRRDDYSVTEIEALLLVQETRIEKFKETTETISANVAQTQSSNRFQNQSIRPHNPQFNNNQRGFNPNRGGFRGNTNNFNRGRSCGRTNTPTTWN</sequence>
<dbReference type="EMBL" id="JAAIUW010000010">
    <property type="protein sequence ID" value="KAF7813229.1"/>
    <property type="molecule type" value="Genomic_DNA"/>
</dbReference>
<evidence type="ECO:0000256" key="1">
    <source>
        <dbReference type="SAM" id="MobiDB-lite"/>
    </source>
</evidence>
<proteinExistence type="predicted"/>
<feature type="compositionally biased region" description="Polar residues" evidence="1">
    <location>
        <begin position="234"/>
        <end position="244"/>
    </location>
</feature>
<feature type="compositionally biased region" description="Polar residues" evidence="1">
    <location>
        <begin position="278"/>
        <end position="287"/>
    </location>
</feature>
<evidence type="ECO:0000313" key="2">
    <source>
        <dbReference type="EMBL" id="KAF7813229.1"/>
    </source>
</evidence>